<comment type="catalytic activity">
    <reaction evidence="3">
        <text>a 5'-end (N(2),N(7)-dimethyl 5'-triphosphoguanosine)-ribonucleoside in snoRNA + S-adenosyl-L-methionine = a 5'-end (N(2),N(2),N(7)-trimethyl 5'-triphosphoguanosine)-ribonucleoside in snoRNA + S-adenosyl-L-homocysteine + H(+)</text>
        <dbReference type="Rhea" id="RHEA:78507"/>
        <dbReference type="Rhea" id="RHEA-COMP:19088"/>
        <dbReference type="Rhea" id="RHEA-COMP:19090"/>
        <dbReference type="ChEBI" id="CHEBI:15378"/>
        <dbReference type="ChEBI" id="CHEBI:57856"/>
        <dbReference type="ChEBI" id="CHEBI:59789"/>
        <dbReference type="ChEBI" id="CHEBI:167623"/>
        <dbReference type="ChEBI" id="CHEBI:172880"/>
    </reaction>
    <physiologicalReaction direction="left-to-right" evidence="3">
        <dbReference type="Rhea" id="RHEA:78508"/>
    </physiologicalReaction>
</comment>
<evidence type="ECO:0000256" key="3">
    <source>
        <dbReference type="ARBA" id="ARBA00047418"/>
    </source>
</evidence>
<organism evidence="9 10">
    <name type="scientific">Eleusine coracana subsp. coracana</name>
    <dbReference type="NCBI Taxonomy" id="191504"/>
    <lineage>
        <taxon>Eukaryota</taxon>
        <taxon>Viridiplantae</taxon>
        <taxon>Streptophyta</taxon>
        <taxon>Embryophyta</taxon>
        <taxon>Tracheophyta</taxon>
        <taxon>Spermatophyta</taxon>
        <taxon>Magnoliopsida</taxon>
        <taxon>Liliopsida</taxon>
        <taxon>Poales</taxon>
        <taxon>Poaceae</taxon>
        <taxon>PACMAD clade</taxon>
        <taxon>Chloridoideae</taxon>
        <taxon>Cynodonteae</taxon>
        <taxon>Eleusininae</taxon>
        <taxon>Eleusine</taxon>
    </lineage>
</organism>
<evidence type="ECO:0000256" key="6">
    <source>
        <dbReference type="ARBA" id="ARBA00049075"/>
    </source>
</evidence>
<evidence type="ECO:0000313" key="9">
    <source>
        <dbReference type="EMBL" id="GJN00715.1"/>
    </source>
</evidence>
<comment type="catalytic activity">
    <reaction evidence="5">
        <text>a 5'-end (N(2),N(7)-dimethyl 5'-triphosphoguanosine)-ribonucleoside in snRNA + S-adenosyl-L-methionine = a 5'-end (N(2),N(2),N(7)-trimethyl 5'-triphosphoguanosine)-ribonucleoside in snRNA + S-adenosyl-L-homocysteine + H(+)</text>
        <dbReference type="Rhea" id="RHEA:78479"/>
        <dbReference type="Rhea" id="RHEA-COMP:19087"/>
        <dbReference type="Rhea" id="RHEA-COMP:19089"/>
        <dbReference type="ChEBI" id="CHEBI:15378"/>
        <dbReference type="ChEBI" id="CHEBI:57856"/>
        <dbReference type="ChEBI" id="CHEBI:59789"/>
        <dbReference type="ChEBI" id="CHEBI:167623"/>
        <dbReference type="ChEBI" id="CHEBI:172880"/>
    </reaction>
    <physiologicalReaction direction="left-to-right" evidence="5">
        <dbReference type="Rhea" id="RHEA:78480"/>
    </physiologicalReaction>
</comment>
<feature type="compositionally biased region" description="Basic and acidic residues" evidence="8">
    <location>
        <begin position="43"/>
        <end position="69"/>
    </location>
</feature>
<feature type="region of interest" description="Disordered" evidence="8">
    <location>
        <begin position="40"/>
        <end position="69"/>
    </location>
</feature>
<dbReference type="EMBL" id="BQKI01000008">
    <property type="protein sequence ID" value="GJN00715.1"/>
    <property type="molecule type" value="Genomic_DNA"/>
</dbReference>
<evidence type="ECO:0000256" key="2">
    <source>
        <dbReference type="ARBA" id="ARBA00025783"/>
    </source>
</evidence>
<name>A0AAV5CSA1_ELECO</name>
<dbReference type="InterPro" id="IPR029063">
    <property type="entry name" value="SAM-dependent_MTases_sf"/>
</dbReference>
<dbReference type="Proteomes" id="UP001054889">
    <property type="component" value="Unassembled WGS sequence"/>
</dbReference>
<dbReference type="CDD" id="cd02440">
    <property type="entry name" value="AdoMet_MTases"/>
    <property type="match status" value="1"/>
</dbReference>
<evidence type="ECO:0000256" key="7">
    <source>
        <dbReference type="ARBA" id="ARBA00049790"/>
    </source>
</evidence>
<reference evidence="9" key="1">
    <citation type="journal article" date="2018" name="DNA Res.">
        <title>Multiple hybrid de novo genome assembly of finger millet, an orphan allotetraploid crop.</title>
        <authorList>
            <person name="Hatakeyama M."/>
            <person name="Aluri S."/>
            <person name="Balachadran M.T."/>
            <person name="Sivarajan S.R."/>
            <person name="Patrignani A."/>
            <person name="Gruter S."/>
            <person name="Poveda L."/>
            <person name="Shimizu-Inatsugi R."/>
            <person name="Baeten J."/>
            <person name="Francoijs K.J."/>
            <person name="Nataraja K.N."/>
            <person name="Reddy Y.A.N."/>
            <person name="Phadnis S."/>
            <person name="Ravikumar R.L."/>
            <person name="Schlapbach R."/>
            <person name="Sreeman S.M."/>
            <person name="Shimizu K.K."/>
        </authorList>
    </citation>
    <scope>NUCLEOTIDE SEQUENCE</scope>
</reference>
<dbReference type="Gene3D" id="3.40.50.150">
    <property type="entry name" value="Vaccinia Virus protein VP39"/>
    <property type="match status" value="1"/>
</dbReference>
<comment type="catalytic activity">
    <reaction evidence="6">
        <text>a 5'-end (N(7)-methyl 5'-triphosphoguanosine)-ribonucleoside in snRNA + S-adenosyl-L-methionine = a 5'-end (N(2),N(7)-dimethyl 5'-triphosphoguanosine)-ribonucleoside in snRNA + S-adenosyl-L-homocysteine + H(+)</text>
        <dbReference type="Rhea" id="RHEA:78471"/>
        <dbReference type="Rhea" id="RHEA-COMP:19085"/>
        <dbReference type="Rhea" id="RHEA-COMP:19087"/>
        <dbReference type="ChEBI" id="CHEBI:15378"/>
        <dbReference type="ChEBI" id="CHEBI:57856"/>
        <dbReference type="ChEBI" id="CHEBI:59789"/>
        <dbReference type="ChEBI" id="CHEBI:156461"/>
        <dbReference type="ChEBI" id="CHEBI:172880"/>
    </reaction>
    <physiologicalReaction direction="left-to-right" evidence="6">
        <dbReference type="Rhea" id="RHEA:78472"/>
    </physiologicalReaction>
</comment>
<accession>A0AAV5CSA1</accession>
<dbReference type="GO" id="GO:0071164">
    <property type="term" value="F:RNA cap trimethylguanosine synthase activity"/>
    <property type="evidence" value="ECO:0007669"/>
    <property type="project" value="TreeGrafter"/>
</dbReference>
<dbReference type="AlphaFoldDB" id="A0AAV5CSA1"/>
<comment type="catalytic activity">
    <reaction evidence="4">
        <text>a 5'-end (N(7)-methyl 5'-triphosphoguanosine)-ribonucleoside in snoRNA + S-adenosyl-L-methionine = a 5'-end (N(2),N(7)-dimethyl 5'-triphosphoguanosine)-ribonucleoside in snoRNA + S-adenosyl-L-homocysteine + H(+)</text>
        <dbReference type="Rhea" id="RHEA:78475"/>
        <dbReference type="Rhea" id="RHEA-COMP:19086"/>
        <dbReference type="Rhea" id="RHEA-COMP:19088"/>
        <dbReference type="ChEBI" id="CHEBI:15378"/>
        <dbReference type="ChEBI" id="CHEBI:57856"/>
        <dbReference type="ChEBI" id="CHEBI:59789"/>
        <dbReference type="ChEBI" id="CHEBI:156461"/>
        <dbReference type="ChEBI" id="CHEBI:172880"/>
    </reaction>
    <physiologicalReaction direction="left-to-right" evidence="4">
        <dbReference type="Rhea" id="RHEA:78476"/>
    </physiologicalReaction>
</comment>
<reference evidence="9" key="2">
    <citation type="submission" date="2021-12" db="EMBL/GenBank/DDBJ databases">
        <title>Resequencing data analysis of finger millet.</title>
        <authorList>
            <person name="Hatakeyama M."/>
            <person name="Aluri S."/>
            <person name="Balachadran M.T."/>
            <person name="Sivarajan S.R."/>
            <person name="Poveda L."/>
            <person name="Shimizu-Inatsugi R."/>
            <person name="Schlapbach R."/>
            <person name="Sreeman S.M."/>
            <person name="Shimizu K.K."/>
        </authorList>
    </citation>
    <scope>NUCLEOTIDE SEQUENCE</scope>
</reference>
<dbReference type="Pfam" id="PF09445">
    <property type="entry name" value="Methyltransf_15"/>
    <property type="match status" value="1"/>
</dbReference>
<dbReference type="InterPro" id="IPR019012">
    <property type="entry name" value="RNA_cap_Gua-N2-MeTrfase"/>
</dbReference>
<evidence type="ECO:0000256" key="4">
    <source>
        <dbReference type="ARBA" id="ARBA00048740"/>
    </source>
</evidence>
<comment type="caution">
    <text evidence="9">The sequence shown here is derived from an EMBL/GenBank/DDBJ whole genome shotgun (WGS) entry which is preliminary data.</text>
</comment>
<evidence type="ECO:0000313" key="10">
    <source>
        <dbReference type="Proteomes" id="UP001054889"/>
    </source>
</evidence>
<comment type="similarity">
    <text evidence="2">Belongs to the methyltransferase superfamily. Trimethylguanosine synthase family.</text>
</comment>
<dbReference type="PANTHER" id="PTHR14741">
    <property type="entry name" value="S-ADENOSYLMETHIONINE-DEPENDENT METHYLTRANSFERASE RELATED"/>
    <property type="match status" value="1"/>
</dbReference>
<dbReference type="PANTHER" id="PTHR14741:SF41">
    <property type="entry name" value="TRIMETHYLGUANOSINE SYNTHASE"/>
    <property type="match status" value="1"/>
</dbReference>
<proteinExistence type="inferred from homology"/>
<evidence type="ECO:0000256" key="5">
    <source>
        <dbReference type="ARBA" id="ARBA00048763"/>
    </source>
</evidence>
<evidence type="ECO:0000256" key="8">
    <source>
        <dbReference type="SAM" id="MobiDB-lite"/>
    </source>
</evidence>
<protein>
    <recommendedName>
        <fullName evidence="1">Trimethylguanosine synthase</fullName>
    </recommendedName>
    <alternativeName>
        <fullName evidence="7">Cap-specific guanine-N(2) methyltransferase</fullName>
    </alternativeName>
</protein>
<dbReference type="GO" id="GO:0005634">
    <property type="term" value="C:nucleus"/>
    <property type="evidence" value="ECO:0007669"/>
    <property type="project" value="TreeGrafter"/>
</dbReference>
<gene>
    <name evidence="9" type="primary">ga17913</name>
    <name evidence="9" type="ORF">PR202_ga17913</name>
</gene>
<evidence type="ECO:0000256" key="1">
    <source>
        <dbReference type="ARBA" id="ARBA00018517"/>
    </source>
</evidence>
<dbReference type="SUPFAM" id="SSF53335">
    <property type="entry name" value="S-adenosyl-L-methionine-dependent methyltransferases"/>
    <property type="match status" value="1"/>
</dbReference>
<keyword evidence="10" id="KW-1185">Reference proteome</keyword>
<sequence length="224" mass="24566">MSKRTAAPASSRRRRRPVCVIPFLNRCPLRLLGASARNPARRLTADSTHEVARPKEEEPKRTEAAEEPHKTVEAQALDDAAAVAGKYWAHRHSLFSLYDRGVRMDAEGWYSATPEAVAASQAARAAPRDLVVDAFAGCGGNSIQGCYVIAVEIDPRKVDLAAHNARVYGVEDRIEFIVGDFFRLAPFLKADVVFLSPPWGGPSYIQAPVYSLDMLKPKDGYAVC</sequence>